<reference evidence="1 2" key="1">
    <citation type="submission" date="2024-02" db="EMBL/GenBank/DDBJ databases">
        <authorList>
            <person name="Vignale AGUSTIN F."/>
            <person name="Sosa J E."/>
            <person name="Modenutti C."/>
        </authorList>
    </citation>
    <scope>NUCLEOTIDE SEQUENCE [LARGE SCALE GENOMIC DNA]</scope>
</reference>
<proteinExistence type="predicted"/>
<accession>A0ABC8UY00</accession>
<keyword evidence="2" id="KW-1185">Reference proteome</keyword>
<comment type="caution">
    <text evidence="1">The sequence shown here is derived from an EMBL/GenBank/DDBJ whole genome shotgun (WGS) entry which is preliminary data.</text>
</comment>
<gene>
    <name evidence="1" type="ORF">ILEXP_LOCUS56449</name>
</gene>
<name>A0ABC8UY00_9AQUA</name>
<dbReference type="Proteomes" id="UP001642360">
    <property type="component" value="Unassembled WGS sequence"/>
</dbReference>
<organism evidence="1 2">
    <name type="scientific">Ilex paraguariensis</name>
    <name type="common">yerba mate</name>
    <dbReference type="NCBI Taxonomy" id="185542"/>
    <lineage>
        <taxon>Eukaryota</taxon>
        <taxon>Viridiplantae</taxon>
        <taxon>Streptophyta</taxon>
        <taxon>Embryophyta</taxon>
        <taxon>Tracheophyta</taxon>
        <taxon>Spermatophyta</taxon>
        <taxon>Magnoliopsida</taxon>
        <taxon>eudicotyledons</taxon>
        <taxon>Gunneridae</taxon>
        <taxon>Pentapetalae</taxon>
        <taxon>asterids</taxon>
        <taxon>campanulids</taxon>
        <taxon>Aquifoliales</taxon>
        <taxon>Aquifoliaceae</taxon>
        <taxon>Ilex</taxon>
    </lineage>
</organism>
<dbReference type="AlphaFoldDB" id="A0ABC8UY00"/>
<protein>
    <submittedName>
        <fullName evidence="1">Uncharacterized protein</fullName>
    </submittedName>
</protein>
<sequence>MNVLNSLDATPCQRKRVGRRWQHKKCPRSRGWSRKSLPPCLSLWWSKHAILDPFGGWESGALKEQLGVGYGSEEE</sequence>
<dbReference type="EMBL" id="CAUOFW020009501">
    <property type="protein sequence ID" value="CAK9185968.1"/>
    <property type="molecule type" value="Genomic_DNA"/>
</dbReference>
<evidence type="ECO:0000313" key="2">
    <source>
        <dbReference type="Proteomes" id="UP001642360"/>
    </source>
</evidence>
<evidence type="ECO:0000313" key="1">
    <source>
        <dbReference type="EMBL" id="CAK9185968.1"/>
    </source>
</evidence>